<dbReference type="EMBL" id="WVHS01000005">
    <property type="protein sequence ID" value="MXV17435.1"/>
    <property type="molecule type" value="Genomic_DNA"/>
</dbReference>
<keyword evidence="5" id="KW-0119">Carbohydrate metabolism</keyword>
<dbReference type="InterPro" id="IPR006879">
    <property type="entry name" value="YdjC-like"/>
</dbReference>
<keyword evidence="7" id="KW-1185">Reference proteome</keyword>
<keyword evidence="2" id="KW-0479">Metal-binding</keyword>
<evidence type="ECO:0000256" key="3">
    <source>
        <dbReference type="ARBA" id="ARBA00022801"/>
    </source>
</evidence>
<keyword evidence="4" id="KW-0460">Magnesium</keyword>
<dbReference type="GO" id="GO:0005975">
    <property type="term" value="P:carbohydrate metabolic process"/>
    <property type="evidence" value="ECO:0007669"/>
    <property type="project" value="InterPro"/>
</dbReference>
<comment type="caution">
    <text evidence="6">The sequence shown here is derived from an EMBL/GenBank/DDBJ whole genome shotgun (WGS) entry which is preliminary data.</text>
</comment>
<evidence type="ECO:0000256" key="4">
    <source>
        <dbReference type="ARBA" id="ARBA00022842"/>
    </source>
</evidence>
<dbReference type="Proteomes" id="UP000451233">
    <property type="component" value="Unassembled WGS sequence"/>
</dbReference>
<evidence type="ECO:0000256" key="5">
    <source>
        <dbReference type="ARBA" id="ARBA00023277"/>
    </source>
</evidence>
<comment type="cofactor">
    <cofactor evidence="1">
        <name>Mg(2+)</name>
        <dbReference type="ChEBI" id="CHEBI:18420"/>
    </cofactor>
</comment>
<dbReference type="Gene3D" id="3.20.20.370">
    <property type="entry name" value="Glycoside hydrolase/deacetylase"/>
    <property type="match status" value="1"/>
</dbReference>
<evidence type="ECO:0000256" key="1">
    <source>
        <dbReference type="ARBA" id="ARBA00001946"/>
    </source>
</evidence>
<dbReference type="GO" id="GO:0016787">
    <property type="term" value="F:hydrolase activity"/>
    <property type="evidence" value="ECO:0007669"/>
    <property type="project" value="UniProtKB-KW"/>
</dbReference>
<dbReference type="GO" id="GO:0019213">
    <property type="term" value="F:deacetylase activity"/>
    <property type="evidence" value="ECO:0007669"/>
    <property type="project" value="TreeGrafter"/>
</dbReference>
<sequence>MNIPPNLLVNADDLGLNPSVNRAIAYCFEKGYINSTSLLTNTVLFEETVALIRQHASIKKVGVHVNFSEGKPVSDFRLPEYLDETGNWNIARTNKKLQLLSAQEKAAFYRELEAQVNRAIAHRLPVMHLDSHYHLHTLPAFLSLFITAAKKYNLKLRLAQTFNEGNYLKFAYRKYVNRQLKRNNLHYTDYFETVEHLLKNNRILAPGKMIEIMLHPGFDANDQLTDHYDAGSMVKWLNFLNKS</sequence>
<dbReference type="Pfam" id="PF04794">
    <property type="entry name" value="YdjC"/>
    <property type="match status" value="1"/>
</dbReference>
<accession>A0A7K1Y2E3</accession>
<dbReference type="PANTHER" id="PTHR31609:SF1">
    <property type="entry name" value="CARBOHYDRATE DEACETYLASE"/>
    <property type="match status" value="1"/>
</dbReference>
<dbReference type="RefSeq" id="WP_160908444.1">
    <property type="nucleotide sequence ID" value="NZ_WVHS01000005.1"/>
</dbReference>
<evidence type="ECO:0000313" key="6">
    <source>
        <dbReference type="EMBL" id="MXV17435.1"/>
    </source>
</evidence>
<evidence type="ECO:0000256" key="2">
    <source>
        <dbReference type="ARBA" id="ARBA00022723"/>
    </source>
</evidence>
<dbReference type="InterPro" id="IPR011330">
    <property type="entry name" value="Glyco_hydro/deAcase_b/a-brl"/>
</dbReference>
<organism evidence="6 7">
    <name type="scientific">Hufsiella ginkgonis</name>
    <dbReference type="NCBI Taxonomy" id="2695274"/>
    <lineage>
        <taxon>Bacteria</taxon>
        <taxon>Pseudomonadati</taxon>
        <taxon>Bacteroidota</taxon>
        <taxon>Sphingobacteriia</taxon>
        <taxon>Sphingobacteriales</taxon>
        <taxon>Sphingobacteriaceae</taxon>
        <taxon>Hufsiella</taxon>
    </lineage>
</organism>
<dbReference type="PANTHER" id="PTHR31609">
    <property type="entry name" value="YDJC DEACETYLASE FAMILY MEMBER"/>
    <property type="match status" value="1"/>
</dbReference>
<protein>
    <submittedName>
        <fullName evidence="6">ChbG/HpnK family deacetylase</fullName>
    </submittedName>
</protein>
<name>A0A7K1Y2E3_9SPHI</name>
<dbReference type="SUPFAM" id="SSF88713">
    <property type="entry name" value="Glycoside hydrolase/deacetylase"/>
    <property type="match status" value="1"/>
</dbReference>
<dbReference type="AlphaFoldDB" id="A0A7K1Y2E3"/>
<evidence type="ECO:0000313" key="7">
    <source>
        <dbReference type="Proteomes" id="UP000451233"/>
    </source>
</evidence>
<reference evidence="6 7" key="1">
    <citation type="submission" date="2019-11" db="EMBL/GenBank/DDBJ databases">
        <title>Pedobacter sp. HMF7056 Genome sequencing and assembly.</title>
        <authorList>
            <person name="Kang H."/>
            <person name="Kim H."/>
            <person name="Joh K."/>
        </authorList>
    </citation>
    <scope>NUCLEOTIDE SEQUENCE [LARGE SCALE GENOMIC DNA]</scope>
    <source>
        <strain evidence="6 7">HMF7056</strain>
    </source>
</reference>
<proteinExistence type="predicted"/>
<gene>
    <name evidence="6" type="ORF">GS398_19205</name>
</gene>
<keyword evidence="3" id="KW-0378">Hydrolase</keyword>
<dbReference type="GO" id="GO:0046872">
    <property type="term" value="F:metal ion binding"/>
    <property type="evidence" value="ECO:0007669"/>
    <property type="project" value="UniProtKB-KW"/>
</dbReference>